<name>A0AAE0T0H2_9BIVA</name>
<comment type="caution">
    <text evidence="1">The sequence shown here is derived from an EMBL/GenBank/DDBJ whole genome shotgun (WGS) entry which is preliminary data.</text>
</comment>
<dbReference type="AlphaFoldDB" id="A0AAE0T0H2"/>
<reference evidence="1" key="1">
    <citation type="journal article" date="2021" name="Genome Biol. Evol.">
        <title>A High-Quality Reference Genome for a Parasitic Bivalve with Doubly Uniparental Inheritance (Bivalvia: Unionida).</title>
        <authorList>
            <person name="Smith C.H."/>
        </authorList>
    </citation>
    <scope>NUCLEOTIDE SEQUENCE</scope>
    <source>
        <strain evidence="1">CHS0354</strain>
    </source>
</reference>
<protein>
    <submittedName>
        <fullName evidence="1">Uncharacterized protein</fullName>
    </submittedName>
</protein>
<dbReference type="EMBL" id="JAEAOA010001671">
    <property type="protein sequence ID" value="KAK3601527.1"/>
    <property type="molecule type" value="Genomic_DNA"/>
</dbReference>
<accession>A0AAE0T0H2</accession>
<gene>
    <name evidence="1" type="ORF">CHS0354_027669</name>
</gene>
<organism evidence="1 2">
    <name type="scientific">Potamilus streckersoni</name>
    <dbReference type="NCBI Taxonomy" id="2493646"/>
    <lineage>
        <taxon>Eukaryota</taxon>
        <taxon>Metazoa</taxon>
        <taxon>Spiralia</taxon>
        <taxon>Lophotrochozoa</taxon>
        <taxon>Mollusca</taxon>
        <taxon>Bivalvia</taxon>
        <taxon>Autobranchia</taxon>
        <taxon>Heteroconchia</taxon>
        <taxon>Palaeoheterodonta</taxon>
        <taxon>Unionida</taxon>
        <taxon>Unionoidea</taxon>
        <taxon>Unionidae</taxon>
        <taxon>Ambleminae</taxon>
        <taxon>Lampsilini</taxon>
        <taxon>Potamilus</taxon>
    </lineage>
</organism>
<reference evidence="1" key="3">
    <citation type="submission" date="2023-05" db="EMBL/GenBank/DDBJ databases">
        <authorList>
            <person name="Smith C.H."/>
        </authorList>
    </citation>
    <scope>NUCLEOTIDE SEQUENCE</scope>
    <source>
        <strain evidence="1">CHS0354</strain>
        <tissue evidence="1">Mantle</tissue>
    </source>
</reference>
<evidence type="ECO:0000313" key="1">
    <source>
        <dbReference type="EMBL" id="KAK3601527.1"/>
    </source>
</evidence>
<reference evidence="1" key="2">
    <citation type="journal article" date="2021" name="Genome Biol. Evol.">
        <title>Developing a high-quality reference genome for a parasitic bivalve with doubly uniparental inheritance (Bivalvia: Unionida).</title>
        <authorList>
            <person name="Smith C.H."/>
        </authorList>
    </citation>
    <scope>NUCLEOTIDE SEQUENCE</scope>
    <source>
        <strain evidence="1">CHS0354</strain>
        <tissue evidence="1">Mantle</tissue>
    </source>
</reference>
<dbReference type="Proteomes" id="UP001195483">
    <property type="component" value="Unassembled WGS sequence"/>
</dbReference>
<proteinExistence type="predicted"/>
<keyword evidence="2" id="KW-1185">Reference proteome</keyword>
<sequence>MEVIELMPAQTLSALKCLCRTMDFSLHMRRSNFQQPQLKLLKGQDNGRESTVKKERYKVNMPRRSPIKELERPQKLPSVAVATTPPIKFEVK</sequence>
<evidence type="ECO:0000313" key="2">
    <source>
        <dbReference type="Proteomes" id="UP001195483"/>
    </source>
</evidence>